<reference evidence="1" key="1">
    <citation type="submission" date="2020-04" db="EMBL/GenBank/DDBJ databases">
        <authorList>
            <person name="Chiriac C."/>
            <person name="Salcher M."/>
            <person name="Ghai R."/>
            <person name="Kavagutti S V."/>
        </authorList>
    </citation>
    <scope>NUCLEOTIDE SEQUENCE</scope>
</reference>
<protein>
    <submittedName>
        <fullName evidence="1">Uncharacterized protein</fullName>
    </submittedName>
</protein>
<sequence length="91" mass="9511">MIYDRMAASLLRSVTATTSYVSLESQRAERVSILNKTGATLDIQMTNDTGSGKAISLTDGLSVVIQVGANANEIQIKSASGTTGVFVVIDS</sequence>
<proteinExistence type="predicted"/>
<dbReference type="EMBL" id="LR796774">
    <property type="protein sequence ID" value="CAB4164994.1"/>
    <property type="molecule type" value="Genomic_DNA"/>
</dbReference>
<gene>
    <name evidence="1" type="ORF">UFOVP817_23</name>
</gene>
<organism evidence="1">
    <name type="scientific">uncultured Caudovirales phage</name>
    <dbReference type="NCBI Taxonomy" id="2100421"/>
    <lineage>
        <taxon>Viruses</taxon>
        <taxon>Duplodnaviria</taxon>
        <taxon>Heunggongvirae</taxon>
        <taxon>Uroviricota</taxon>
        <taxon>Caudoviricetes</taxon>
        <taxon>Peduoviridae</taxon>
        <taxon>Maltschvirus</taxon>
        <taxon>Maltschvirus maltsch</taxon>
    </lineage>
</organism>
<evidence type="ECO:0000313" key="1">
    <source>
        <dbReference type="EMBL" id="CAB4164994.1"/>
    </source>
</evidence>
<name>A0A6J5PBN8_9CAUD</name>
<accession>A0A6J5PBN8</accession>